<feature type="transmembrane region" description="Helical" evidence="1">
    <location>
        <begin position="121"/>
        <end position="141"/>
    </location>
</feature>
<dbReference type="EMBL" id="PPTS01000002">
    <property type="protein sequence ID" value="RDB66313.1"/>
    <property type="molecule type" value="Genomic_DNA"/>
</dbReference>
<sequence length="280" mass="30202">MGFLRADFTWGWKALVIAGIALLFGGFAVLMYGEFSPSIGLQGVIDYGIRALGFVAMGTGVVCFVPVILRDPWRSRPRTEEGWRTLRGEAAREAGVIALNLVCYVGAGLVALGALTALGRAPVAAGITMLISLAVLVRYRWHRWKHRCTYDHLKPFGIVLIMLAFGLVAGIIGGMQAADAIADAAEGPSEEACMLNGFKEQRPSGRGAAFNATDLVIDFTTGVGNKHVYVSIKEQDRAVLQQIVDTGGFVRLTYYPRTNVFVRAESSLGWRTTDNTSGAN</sequence>
<feature type="transmembrane region" description="Helical" evidence="1">
    <location>
        <begin position="153"/>
        <end position="175"/>
    </location>
</feature>
<accession>A0A369M3I6</accession>
<feature type="transmembrane region" description="Helical" evidence="1">
    <location>
        <begin position="47"/>
        <end position="69"/>
    </location>
</feature>
<feature type="transmembrane region" description="Helical" evidence="1">
    <location>
        <begin position="94"/>
        <end position="115"/>
    </location>
</feature>
<dbReference type="RefSeq" id="WP_114568415.1">
    <property type="nucleotide sequence ID" value="NZ_CABMMS010000002.1"/>
</dbReference>
<keyword evidence="3" id="KW-1185">Reference proteome</keyword>
<reference evidence="2 3" key="1">
    <citation type="journal article" date="2018" name="Elife">
        <title>Discovery and characterization of a prevalent human gut bacterial enzyme sufficient for the inactivation of a family of plant toxins.</title>
        <authorList>
            <person name="Koppel N."/>
            <person name="Bisanz J.E."/>
            <person name="Pandelia M.E."/>
            <person name="Turnbaugh P.J."/>
            <person name="Balskus E.P."/>
        </authorList>
    </citation>
    <scope>NUCLEOTIDE SEQUENCE [LARGE SCALE GENOMIC DNA]</scope>
    <source>
        <strain evidence="2 3">3C</strain>
    </source>
</reference>
<comment type="caution">
    <text evidence="2">The sequence shown here is derived from an EMBL/GenBank/DDBJ whole genome shotgun (WGS) entry which is preliminary data.</text>
</comment>
<name>A0A369M3I6_9ACTN</name>
<feature type="transmembrane region" description="Helical" evidence="1">
    <location>
        <begin position="12"/>
        <end position="35"/>
    </location>
</feature>
<keyword evidence="1" id="KW-1133">Transmembrane helix</keyword>
<dbReference type="AlphaFoldDB" id="A0A369M3I6"/>
<keyword evidence="1" id="KW-0812">Transmembrane</keyword>
<dbReference type="GeneID" id="97354582"/>
<protein>
    <submittedName>
        <fullName evidence="2">Uncharacterized protein</fullName>
    </submittedName>
</protein>
<evidence type="ECO:0000313" key="2">
    <source>
        <dbReference type="EMBL" id="RDB66313.1"/>
    </source>
</evidence>
<dbReference type="OrthoDB" id="3175047at2"/>
<gene>
    <name evidence="2" type="ORF">C1877_03755</name>
</gene>
<evidence type="ECO:0000313" key="3">
    <source>
        <dbReference type="Proteomes" id="UP000254000"/>
    </source>
</evidence>
<organism evidence="2 3">
    <name type="scientific">Gordonibacter pamelaeae</name>
    <dbReference type="NCBI Taxonomy" id="471189"/>
    <lineage>
        <taxon>Bacteria</taxon>
        <taxon>Bacillati</taxon>
        <taxon>Actinomycetota</taxon>
        <taxon>Coriobacteriia</taxon>
        <taxon>Eggerthellales</taxon>
        <taxon>Eggerthellaceae</taxon>
        <taxon>Gordonibacter</taxon>
    </lineage>
</organism>
<proteinExistence type="predicted"/>
<evidence type="ECO:0000256" key="1">
    <source>
        <dbReference type="SAM" id="Phobius"/>
    </source>
</evidence>
<dbReference type="Proteomes" id="UP000254000">
    <property type="component" value="Unassembled WGS sequence"/>
</dbReference>
<keyword evidence="1" id="KW-0472">Membrane</keyword>